<evidence type="ECO:0000313" key="3">
    <source>
        <dbReference type="Proteomes" id="UP000266723"/>
    </source>
</evidence>
<organism evidence="2 3">
    <name type="scientific">Brassica cretica</name>
    <name type="common">Mustard</name>
    <dbReference type="NCBI Taxonomy" id="69181"/>
    <lineage>
        <taxon>Eukaryota</taxon>
        <taxon>Viridiplantae</taxon>
        <taxon>Streptophyta</taxon>
        <taxon>Embryophyta</taxon>
        <taxon>Tracheophyta</taxon>
        <taxon>Spermatophyta</taxon>
        <taxon>Magnoliopsida</taxon>
        <taxon>eudicotyledons</taxon>
        <taxon>Gunneridae</taxon>
        <taxon>Pentapetalae</taxon>
        <taxon>rosids</taxon>
        <taxon>malvids</taxon>
        <taxon>Brassicales</taxon>
        <taxon>Brassicaceae</taxon>
        <taxon>Brassiceae</taxon>
        <taxon>Brassica</taxon>
    </lineage>
</organism>
<name>A0ABQ7DPN7_BRACR</name>
<dbReference type="PANTHER" id="PTHR36350:SF2">
    <property type="entry name" value="PROTEIN, PUTATIVE-RELATED"/>
    <property type="match status" value="1"/>
</dbReference>
<reference evidence="2 3" key="1">
    <citation type="journal article" date="2020" name="BMC Genomics">
        <title>Intraspecific diversification of the crop wild relative Brassica cretica Lam. using demographic model selection.</title>
        <authorList>
            <person name="Kioukis A."/>
            <person name="Michalopoulou V.A."/>
            <person name="Briers L."/>
            <person name="Pirintsos S."/>
            <person name="Studholme D.J."/>
            <person name="Pavlidis P."/>
            <person name="Sarris P.F."/>
        </authorList>
    </citation>
    <scope>NUCLEOTIDE SEQUENCE [LARGE SCALE GENOMIC DNA]</scope>
    <source>
        <strain evidence="3">cv. PFS-1207/04</strain>
    </source>
</reference>
<dbReference type="EMBL" id="QGKV02000649">
    <property type="protein sequence ID" value="KAF3579310.1"/>
    <property type="molecule type" value="Genomic_DNA"/>
</dbReference>
<sequence length="92" mass="10743">MLASAKPIPSQRPFNLHKRPSLPSKEDIDSIKERYQEAAEFSCLNYEHGQISDVRIPLYKAIIYTMLDKDTEAKQCWKEYRKSIGEGFSFEE</sequence>
<dbReference type="PANTHER" id="PTHR36350">
    <property type="entry name" value="TRANSMEMBRANE PROTEIN"/>
    <property type="match status" value="1"/>
</dbReference>
<keyword evidence="3" id="KW-1185">Reference proteome</keyword>
<dbReference type="Proteomes" id="UP000266723">
    <property type="component" value="Unassembled WGS sequence"/>
</dbReference>
<protein>
    <submittedName>
        <fullName evidence="2">Uncharacterized protein</fullName>
    </submittedName>
</protein>
<evidence type="ECO:0000313" key="2">
    <source>
        <dbReference type="EMBL" id="KAF3579310.1"/>
    </source>
</evidence>
<gene>
    <name evidence="2" type="ORF">DY000_02035243</name>
</gene>
<feature type="region of interest" description="Disordered" evidence="1">
    <location>
        <begin position="1"/>
        <end position="25"/>
    </location>
</feature>
<proteinExistence type="predicted"/>
<comment type="caution">
    <text evidence="2">The sequence shown here is derived from an EMBL/GenBank/DDBJ whole genome shotgun (WGS) entry which is preliminary data.</text>
</comment>
<accession>A0ABQ7DPN7</accession>
<evidence type="ECO:0000256" key="1">
    <source>
        <dbReference type="SAM" id="MobiDB-lite"/>
    </source>
</evidence>